<organism evidence="1 2">
    <name type="scientific">Nocardia fluminea</name>
    <dbReference type="NCBI Taxonomy" id="134984"/>
    <lineage>
        <taxon>Bacteria</taxon>
        <taxon>Bacillati</taxon>
        <taxon>Actinomycetota</taxon>
        <taxon>Actinomycetes</taxon>
        <taxon>Mycobacteriales</taxon>
        <taxon>Nocardiaceae</taxon>
        <taxon>Nocardia</taxon>
    </lineage>
</organism>
<dbReference type="InterPro" id="IPR036412">
    <property type="entry name" value="HAD-like_sf"/>
</dbReference>
<sequence length="227" mass="23862">MNDLRRLIAHRPCLLLDFDGPVCAMFSGISSRRVAEQLGGAMGVTLPDHLGATSDPFELLQYAAQISKEAAETTERELARLEVEAVAVATPTPFAHEIIREAAARDGGSVAIVSNNSVAAIDAYLRAHGLRDQVSGIYARTSASTPLKPSPYLLEAALAGLRADVGTATFTGDSLTDLLAADSATLPAVAYANKPDKVERFAPFAHAVTITSMSALLDAVRGESISQ</sequence>
<dbReference type="Gene3D" id="3.40.50.1000">
    <property type="entry name" value="HAD superfamily/HAD-like"/>
    <property type="match status" value="1"/>
</dbReference>
<dbReference type="GO" id="GO:0005829">
    <property type="term" value="C:cytosol"/>
    <property type="evidence" value="ECO:0007669"/>
    <property type="project" value="TreeGrafter"/>
</dbReference>
<dbReference type="Proteomes" id="UP000233766">
    <property type="component" value="Unassembled WGS sequence"/>
</dbReference>
<dbReference type="AlphaFoldDB" id="A0A2N3VBB9"/>
<dbReference type="SUPFAM" id="SSF56784">
    <property type="entry name" value="HAD-like"/>
    <property type="match status" value="1"/>
</dbReference>
<dbReference type="GO" id="GO:0008967">
    <property type="term" value="F:phosphoglycolate phosphatase activity"/>
    <property type="evidence" value="ECO:0007669"/>
    <property type="project" value="TreeGrafter"/>
</dbReference>
<dbReference type="CDD" id="cd01427">
    <property type="entry name" value="HAD_like"/>
    <property type="match status" value="1"/>
</dbReference>
<gene>
    <name evidence="1" type="ORF">ATK86_3318</name>
</gene>
<name>A0A2N3VBB9_9NOCA</name>
<dbReference type="GO" id="GO:0006281">
    <property type="term" value="P:DNA repair"/>
    <property type="evidence" value="ECO:0007669"/>
    <property type="project" value="TreeGrafter"/>
</dbReference>
<protein>
    <submittedName>
        <fullName evidence="1">Phosphoglycolate phosphatase-like HAD superfamily hydrolase</fullName>
    </submittedName>
</protein>
<dbReference type="PANTHER" id="PTHR43434">
    <property type="entry name" value="PHOSPHOGLYCOLATE PHOSPHATASE"/>
    <property type="match status" value="1"/>
</dbReference>
<dbReference type="EMBL" id="PJMW01000002">
    <property type="protein sequence ID" value="PKV78933.1"/>
    <property type="molecule type" value="Genomic_DNA"/>
</dbReference>
<evidence type="ECO:0000313" key="1">
    <source>
        <dbReference type="EMBL" id="PKV78933.1"/>
    </source>
</evidence>
<dbReference type="InterPro" id="IPR023214">
    <property type="entry name" value="HAD_sf"/>
</dbReference>
<proteinExistence type="predicted"/>
<keyword evidence="1" id="KW-0378">Hydrolase</keyword>
<dbReference type="InterPro" id="IPR050155">
    <property type="entry name" value="HAD-like_hydrolase_sf"/>
</dbReference>
<keyword evidence="2" id="KW-1185">Reference proteome</keyword>
<evidence type="ECO:0000313" key="2">
    <source>
        <dbReference type="Proteomes" id="UP000233766"/>
    </source>
</evidence>
<dbReference type="PANTHER" id="PTHR43434:SF1">
    <property type="entry name" value="PHOSPHOGLYCOLATE PHOSPHATASE"/>
    <property type="match status" value="1"/>
</dbReference>
<dbReference type="Pfam" id="PF00702">
    <property type="entry name" value="Hydrolase"/>
    <property type="match status" value="1"/>
</dbReference>
<accession>A0A2N3VBB9</accession>
<reference evidence="1 2" key="1">
    <citation type="submission" date="2017-12" db="EMBL/GenBank/DDBJ databases">
        <title>Sequencing the genomes of 1000 Actinobacteria strains.</title>
        <authorList>
            <person name="Klenk H.-P."/>
        </authorList>
    </citation>
    <scope>NUCLEOTIDE SEQUENCE [LARGE SCALE GENOMIC DNA]</scope>
    <source>
        <strain evidence="1 2">DSM 44489</strain>
    </source>
</reference>
<comment type="caution">
    <text evidence="1">The sequence shown here is derived from an EMBL/GenBank/DDBJ whole genome shotgun (WGS) entry which is preliminary data.</text>
</comment>